<dbReference type="EMBL" id="JBGBZJ010000003">
    <property type="protein sequence ID" value="MEY9455684.1"/>
    <property type="molecule type" value="Genomic_DNA"/>
</dbReference>
<evidence type="ECO:0000256" key="2">
    <source>
        <dbReference type="ARBA" id="ARBA00023125"/>
    </source>
</evidence>
<dbReference type="Gene3D" id="1.20.120.530">
    <property type="entry name" value="GntR ligand-binding domain-like"/>
    <property type="match status" value="1"/>
</dbReference>
<gene>
    <name evidence="5" type="ORF">ABIG07_004632</name>
</gene>
<dbReference type="Proteomes" id="UP001565369">
    <property type="component" value="Unassembled WGS sequence"/>
</dbReference>
<dbReference type="SUPFAM" id="SSF48008">
    <property type="entry name" value="GntR ligand-binding domain-like"/>
    <property type="match status" value="1"/>
</dbReference>
<dbReference type="SUPFAM" id="SSF46785">
    <property type="entry name" value="Winged helix' DNA-binding domain"/>
    <property type="match status" value="1"/>
</dbReference>
<dbReference type="InterPro" id="IPR036388">
    <property type="entry name" value="WH-like_DNA-bd_sf"/>
</dbReference>
<evidence type="ECO:0000256" key="1">
    <source>
        <dbReference type="ARBA" id="ARBA00023015"/>
    </source>
</evidence>
<evidence type="ECO:0000313" key="5">
    <source>
        <dbReference type="EMBL" id="MEY9455684.1"/>
    </source>
</evidence>
<keyword evidence="3" id="KW-0804">Transcription</keyword>
<name>A0ABV4FVP3_9BRAD</name>
<proteinExistence type="predicted"/>
<evidence type="ECO:0000313" key="6">
    <source>
        <dbReference type="Proteomes" id="UP001565369"/>
    </source>
</evidence>
<keyword evidence="1" id="KW-0805">Transcription regulation</keyword>
<sequence>MIGQARSEAMTALEERPLSAGDSGYQRIRSDIIFGVLRPAGRLKLDAVKEDYGVSISTLREILNRLASEGFVVAEGQRGFEVAPISIQNLRELADLRILLEHHAMAESFRAGDVEWEGRVVSAHHKLSATERTVLKDGDDPELRKRYDGEFHQALISSCGSRELMHTHAIVFDKYFRYALRYRGRETINQHKALLECALKRDIKSAKAVLSEHINGCVAHALSSWKDS</sequence>
<protein>
    <submittedName>
        <fullName evidence="5">GntR family carbon starvation induced transcriptional regulator</fullName>
    </submittedName>
</protein>
<dbReference type="PROSITE" id="PS50949">
    <property type="entry name" value="HTH_GNTR"/>
    <property type="match status" value="1"/>
</dbReference>
<dbReference type="SMART" id="SM00345">
    <property type="entry name" value="HTH_GNTR"/>
    <property type="match status" value="1"/>
</dbReference>
<feature type="domain" description="HTH gntR-type" evidence="4">
    <location>
        <begin position="18"/>
        <end position="85"/>
    </location>
</feature>
<dbReference type="InterPro" id="IPR008920">
    <property type="entry name" value="TF_FadR/GntR_C"/>
</dbReference>
<keyword evidence="2" id="KW-0238">DNA-binding</keyword>
<accession>A0ABV4FVP3</accession>
<dbReference type="InterPro" id="IPR011711">
    <property type="entry name" value="GntR_C"/>
</dbReference>
<evidence type="ECO:0000256" key="3">
    <source>
        <dbReference type="ARBA" id="ARBA00023163"/>
    </source>
</evidence>
<dbReference type="PANTHER" id="PTHR43537">
    <property type="entry name" value="TRANSCRIPTIONAL REGULATOR, GNTR FAMILY"/>
    <property type="match status" value="1"/>
</dbReference>
<dbReference type="Pfam" id="PF07729">
    <property type="entry name" value="FCD"/>
    <property type="match status" value="1"/>
</dbReference>
<dbReference type="Pfam" id="PF00392">
    <property type="entry name" value="GntR"/>
    <property type="match status" value="1"/>
</dbReference>
<evidence type="ECO:0000259" key="4">
    <source>
        <dbReference type="PROSITE" id="PS50949"/>
    </source>
</evidence>
<dbReference type="InterPro" id="IPR036390">
    <property type="entry name" value="WH_DNA-bd_sf"/>
</dbReference>
<reference evidence="5 6" key="1">
    <citation type="submission" date="2024-07" db="EMBL/GenBank/DDBJ databases">
        <title>Genomic Encyclopedia of Type Strains, Phase V (KMG-V): Genome sequencing to study the core and pangenomes of soil and plant-associated prokaryotes.</title>
        <authorList>
            <person name="Whitman W."/>
        </authorList>
    </citation>
    <scope>NUCLEOTIDE SEQUENCE [LARGE SCALE GENOMIC DNA]</scope>
    <source>
        <strain evidence="5 6">USDA 152</strain>
    </source>
</reference>
<keyword evidence="6" id="KW-1185">Reference proteome</keyword>
<dbReference type="Gene3D" id="1.10.10.10">
    <property type="entry name" value="Winged helix-like DNA-binding domain superfamily/Winged helix DNA-binding domain"/>
    <property type="match status" value="1"/>
</dbReference>
<dbReference type="SMART" id="SM00895">
    <property type="entry name" value="FCD"/>
    <property type="match status" value="1"/>
</dbReference>
<comment type="caution">
    <text evidence="5">The sequence shown here is derived from an EMBL/GenBank/DDBJ whole genome shotgun (WGS) entry which is preliminary data.</text>
</comment>
<organism evidence="5 6">
    <name type="scientific">Bradyrhizobium ottawaense</name>
    <dbReference type="NCBI Taxonomy" id="931866"/>
    <lineage>
        <taxon>Bacteria</taxon>
        <taxon>Pseudomonadati</taxon>
        <taxon>Pseudomonadota</taxon>
        <taxon>Alphaproteobacteria</taxon>
        <taxon>Hyphomicrobiales</taxon>
        <taxon>Nitrobacteraceae</taxon>
        <taxon>Bradyrhizobium</taxon>
    </lineage>
</organism>
<dbReference type="InterPro" id="IPR000524">
    <property type="entry name" value="Tscrpt_reg_HTH_GntR"/>
</dbReference>
<dbReference type="PANTHER" id="PTHR43537:SF20">
    <property type="entry name" value="HTH-TYPE TRANSCRIPTIONAL REPRESSOR GLAR"/>
    <property type="match status" value="1"/>
</dbReference>